<organism evidence="2 3">
    <name type="scientific">Anabaena azotica FACHB-119</name>
    <dbReference type="NCBI Taxonomy" id="947527"/>
    <lineage>
        <taxon>Bacteria</taxon>
        <taxon>Bacillati</taxon>
        <taxon>Cyanobacteriota</taxon>
        <taxon>Cyanophyceae</taxon>
        <taxon>Nostocales</taxon>
        <taxon>Nostocaceae</taxon>
        <taxon>Anabaena</taxon>
        <taxon>Anabaena azotica</taxon>
    </lineage>
</organism>
<evidence type="ECO:0000256" key="1">
    <source>
        <dbReference type="SAM" id="SignalP"/>
    </source>
</evidence>
<feature type="chain" id="PRO_5046619254" description="YD repeat-containing protein" evidence="1">
    <location>
        <begin position="22"/>
        <end position="200"/>
    </location>
</feature>
<protein>
    <recommendedName>
        <fullName evidence="4">YD repeat-containing protein</fullName>
    </recommendedName>
</protein>
<dbReference type="EMBL" id="JACJSG010000085">
    <property type="protein sequence ID" value="MBD2505413.1"/>
    <property type="molecule type" value="Genomic_DNA"/>
</dbReference>
<sequence length="200" mass="21576">MKRAIAGTVLTVLTLSLPAMAAVTNKYQFKGNNAYASFYSYDECGSSSVYVSAYNNITKDGPGAPTSQVQANLEYYSYNYCTGVYSSGYGSIPNANFVIDNQLNSATLNDTFTVYDYSSNSNQTVAVNLTWTGTDVSSKGKSNYIYQTPTSVTRYRSTGEYRDATVAGTVTLNGTNLITNTYSYGSLSSSTSGTLERTTK</sequence>
<name>A0ABR8DEI1_9NOST</name>
<reference evidence="2 3" key="1">
    <citation type="journal article" date="2020" name="ISME J.">
        <title>Comparative genomics reveals insights into cyanobacterial evolution and habitat adaptation.</title>
        <authorList>
            <person name="Chen M.Y."/>
            <person name="Teng W.K."/>
            <person name="Zhao L."/>
            <person name="Hu C.X."/>
            <person name="Zhou Y.K."/>
            <person name="Han B.P."/>
            <person name="Song L.R."/>
            <person name="Shu W.S."/>
        </authorList>
    </citation>
    <scope>NUCLEOTIDE SEQUENCE [LARGE SCALE GENOMIC DNA]</scope>
    <source>
        <strain evidence="2 3">FACHB-119</strain>
    </source>
</reference>
<proteinExistence type="predicted"/>
<dbReference type="RefSeq" id="WP_190480192.1">
    <property type="nucleotide sequence ID" value="NZ_JACJSG010000085.1"/>
</dbReference>
<evidence type="ECO:0000313" key="3">
    <source>
        <dbReference type="Proteomes" id="UP000661112"/>
    </source>
</evidence>
<evidence type="ECO:0008006" key="4">
    <source>
        <dbReference type="Google" id="ProtNLM"/>
    </source>
</evidence>
<comment type="caution">
    <text evidence="2">The sequence shown here is derived from an EMBL/GenBank/DDBJ whole genome shotgun (WGS) entry which is preliminary data.</text>
</comment>
<gene>
    <name evidence="2" type="ORF">H6G83_33270</name>
</gene>
<accession>A0ABR8DEI1</accession>
<feature type="signal peptide" evidence="1">
    <location>
        <begin position="1"/>
        <end position="21"/>
    </location>
</feature>
<keyword evidence="3" id="KW-1185">Reference proteome</keyword>
<dbReference type="Proteomes" id="UP000661112">
    <property type="component" value="Unassembled WGS sequence"/>
</dbReference>
<keyword evidence="1" id="KW-0732">Signal</keyword>
<evidence type="ECO:0000313" key="2">
    <source>
        <dbReference type="EMBL" id="MBD2505413.1"/>
    </source>
</evidence>